<dbReference type="Proteomes" id="UP000601789">
    <property type="component" value="Unassembled WGS sequence"/>
</dbReference>
<dbReference type="InterPro" id="IPR015813">
    <property type="entry name" value="Pyrv/PenolPyrv_kinase-like_dom"/>
</dbReference>
<sequence>MTKAFNDRHPFEVGGRRILDRLKSGERCVALGLRNARTPEIVRLAASSGYDLVWIDMEHAPISIETAASLASMAASLGLGGWVRVPEGMNGLVGPLLDGGAGGIIFPHIHNAETAHAAVSACRFPPHGSRSQNALLPQLAYTRLSPSDTMRRADHAAIVQLLIETPEGIDRIDEIMSVQGIDLIALGLNDLSTSMGYPGEPGHAEVVGACRRVTEVCGKHGISVIAGGAGSPDVFAKLVDLGIAPLAFVGMDTDMLCDILAQRKNKWLEDGS</sequence>
<dbReference type="PANTHER" id="PTHR30502">
    <property type="entry name" value="2-KETO-3-DEOXY-L-RHAMNONATE ALDOLASE"/>
    <property type="match status" value="1"/>
</dbReference>
<dbReference type="InterPro" id="IPR005000">
    <property type="entry name" value="Aldolase/citrate-lyase_domain"/>
</dbReference>
<dbReference type="InterPro" id="IPR050251">
    <property type="entry name" value="HpcH-HpaI_aldolase"/>
</dbReference>
<evidence type="ECO:0000256" key="3">
    <source>
        <dbReference type="ARBA" id="ARBA00023239"/>
    </source>
</evidence>
<evidence type="ECO:0000313" key="5">
    <source>
        <dbReference type="EMBL" id="MBI1622408.1"/>
    </source>
</evidence>
<evidence type="ECO:0000256" key="2">
    <source>
        <dbReference type="ARBA" id="ARBA00022723"/>
    </source>
</evidence>
<feature type="domain" description="HpcH/HpaI aldolase/citrate lyase" evidence="4">
    <location>
        <begin position="36"/>
        <end position="225"/>
    </location>
</feature>
<keyword evidence="3" id="KW-0456">Lyase</keyword>
<dbReference type="RefSeq" id="WP_198477949.1">
    <property type="nucleotide sequence ID" value="NZ_JADGMQ010000016.1"/>
</dbReference>
<evidence type="ECO:0000256" key="1">
    <source>
        <dbReference type="ARBA" id="ARBA00005568"/>
    </source>
</evidence>
<gene>
    <name evidence="5" type="ORF">IOD40_17240</name>
</gene>
<dbReference type="InterPro" id="IPR040442">
    <property type="entry name" value="Pyrv_kinase-like_dom_sf"/>
</dbReference>
<organism evidence="5 6">
    <name type="scientific">Aquamicrobium zhengzhouense</name>
    <dbReference type="NCBI Taxonomy" id="2781738"/>
    <lineage>
        <taxon>Bacteria</taxon>
        <taxon>Pseudomonadati</taxon>
        <taxon>Pseudomonadota</taxon>
        <taxon>Alphaproteobacteria</taxon>
        <taxon>Hyphomicrobiales</taxon>
        <taxon>Phyllobacteriaceae</taxon>
        <taxon>Aquamicrobium</taxon>
    </lineage>
</organism>
<dbReference type="PANTHER" id="PTHR30502:SF0">
    <property type="entry name" value="PHOSPHOENOLPYRUVATE CARBOXYLASE FAMILY PROTEIN"/>
    <property type="match status" value="1"/>
</dbReference>
<accession>A0ABS0SGH2</accession>
<proteinExistence type="inferred from homology"/>
<dbReference type="EMBL" id="JADGMQ010000016">
    <property type="protein sequence ID" value="MBI1622408.1"/>
    <property type="molecule type" value="Genomic_DNA"/>
</dbReference>
<evidence type="ECO:0000259" key="4">
    <source>
        <dbReference type="Pfam" id="PF03328"/>
    </source>
</evidence>
<comment type="caution">
    <text evidence="5">The sequence shown here is derived from an EMBL/GenBank/DDBJ whole genome shotgun (WGS) entry which is preliminary data.</text>
</comment>
<dbReference type="SUPFAM" id="SSF51621">
    <property type="entry name" value="Phosphoenolpyruvate/pyruvate domain"/>
    <property type="match status" value="1"/>
</dbReference>
<comment type="similarity">
    <text evidence="1">Belongs to the HpcH/HpaI aldolase family.</text>
</comment>
<reference evidence="5 6" key="1">
    <citation type="submission" date="2020-10" db="EMBL/GenBank/DDBJ databases">
        <title>Aquamicrobium zhengzhouensis sp. nov., a exopolysaccharide producing bacterium isolated from farmland soil.</title>
        <authorList>
            <person name="Wang X."/>
        </authorList>
    </citation>
    <scope>NUCLEOTIDE SEQUENCE [LARGE SCALE GENOMIC DNA]</scope>
    <source>
        <strain evidence="6">cd-1</strain>
    </source>
</reference>
<dbReference type="Gene3D" id="3.20.20.60">
    <property type="entry name" value="Phosphoenolpyruvate-binding domains"/>
    <property type="match status" value="1"/>
</dbReference>
<evidence type="ECO:0000313" key="6">
    <source>
        <dbReference type="Proteomes" id="UP000601789"/>
    </source>
</evidence>
<name>A0ABS0SGH2_9HYPH</name>
<keyword evidence="2" id="KW-0479">Metal-binding</keyword>
<keyword evidence="6" id="KW-1185">Reference proteome</keyword>
<dbReference type="Pfam" id="PF03328">
    <property type="entry name" value="HpcH_HpaI"/>
    <property type="match status" value="1"/>
</dbReference>
<protein>
    <recommendedName>
        <fullName evidence="4">HpcH/HpaI aldolase/citrate lyase domain-containing protein</fullName>
    </recommendedName>
</protein>